<sequence length="184" mass="22693">MATIEWDEKLHGFPAYAKYNEFNSKDVMHESNEFCEKKWIQDEKAKKFCRQAVSILRGIHENYNYRNRNDECVYFQHWFSDQVRRYYSNNDKYFSNYDLSNYLFDAINNFNYYNMTDKNYRCYASRNARSVKVEKDLHDYFRNFKNINCKNVSKEKCSMYYDYVKYINDIYKQRIKITCVVTHL</sequence>
<dbReference type="KEGG" id="pcy:PCYB_004020"/>
<protein>
    <recommendedName>
        <fullName evidence="3">CYIR protein</fullName>
    </recommendedName>
</protein>
<dbReference type="GeneID" id="14696195"/>
<feature type="non-terminal residue" evidence="1">
    <location>
        <position position="184"/>
    </location>
</feature>
<keyword evidence="2" id="KW-1185">Reference proteome</keyword>
<dbReference type="AlphaFoldDB" id="K6UNN3"/>
<evidence type="ECO:0008006" key="3">
    <source>
        <dbReference type="Google" id="ProtNLM"/>
    </source>
</evidence>
<organism evidence="1 2">
    <name type="scientific">Plasmodium cynomolgi (strain B)</name>
    <dbReference type="NCBI Taxonomy" id="1120755"/>
    <lineage>
        <taxon>Eukaryota</taxon>
        <taxon>Sar</taxon>
        <taxon>Alveolata</taxon>
        <taxon>Apicomplexa</taxon>
        <taxon>Aconoidasida</taxon>
        <taxon>Haemosporida</taxon>
        <taxon>Plasmodiidae</taxon>
        <taxon>Plasmodium</taxon>
        <taxon>Plasmodium (Plasmodium)</taxon>
    </lineage>
</organism>
<dbReference type="VEuPathDB" id="PlasmoDB:PCYB_004020"/>
<dbReference type="EMBL" id="DF157512">
    <property type="protein sequence ID" value="GAB69653.1"/>
    <property type="molecule type" value="Genomic_DNA"/>
</dbReference>
<dbReference type="PhylomeDB" id="K6UNN3"/>
<dbReference type="OrthoDB" id="381232at2759"/>
<dbReference type="Proteomes" id="UP000006319">
    <property type="component" value="Unassembled WGS sequence"/>
</dbReference>
<evidence type="ECO:0000313" key="2">
    <source>
        <dbReference type="Proteomes" id="UP000006319"/>
    </source>
</evidence>
<evidence type="ECO:0000313" key="1">
    <source>
        <dbReference type="EMBL" id="GAB69653.1"/>
    </source>
</evidence>
<dbReference type="Pfam" id="PF05795">
    <property type="entry name" value="Plasmodium_Vir"/>
    <property type="match status" value="1"/>
</dbReference>
<accession>K6UNN3</accession>
<dbReference type="RefSeq" id="XP_004227871.1">
    <property type="nucleotide sequence ID" value="XM_004227823.1"/>
</dbReference>
<proteinExistence type="predicted"/>
<reference evidence="1 2" key="1">
    <citation type="journal article" date="2012" name="Nat. Genet.">
        <title>Plasmodium cynomolgi genome sequences provide insight into Plasmodium vivax and the monkey malaria clade.</title>
        <authorList>
            <person name="Tachibana S."/>
            <person name="Sullivan S.A."/>
            <person name="Kawai S."/>
            <person name="Nakamura S."/>
            <person name="Kim H.R."/>
            <person name="Goto N."/>
            <person name="Arisue N."/>
            <person name="Palacpac N.M.Q."/>
            <person name="Honma H."/>
            <person name="Yagi M."/>
            <person name="Tougan T."/>
            <person name="Katakai Y."/>
            <person name="Kaneko O."/>
            <person name="Mita T."/>
            <person name="Kita K."/>
            <person name="Yasutomi Y."/>
            <person name="Sutton P.L."/>
            <person name="Shakhbatyan R."/>
            <person name="Horii T."/>
            <person name="Yasunaga T."/>
            <person name="Barnwell J.W."/>
            <person name="Escalante A.A."/>
            <person name="Carlton J.M."/>
            <person name="Tanabe K."/>
        </authorList>
    </citation>
    <scope>NUCLEOTIDE SEQUENCE [LARGE SCALE GENOMIC DNA]</scope>
    <source>
        <strain evidence="1 2">B</strain>
    </source>
</reference>
<gene>
    <name evidence="1" type="ORF">PCYB_004020</name>
</gene>
<dbReference type="InterPro" id="IPR008780">
    <property type="entry name" value="Plasmodium_Vir"/>
</dbReference>
<name>K6UNN3_PLACD</name>